<feature type="region of interest" description="Disordered" evidence="1">
    <location>
        <begin position="1"/>
        <end position="23"/>
    </location>
</feature>
<feature type="compositionally biased region" description="Basic and acidic residues" evidence="1">
    <location>
        <begin position="9"/>
        <end position="22"/>
    </location>
</feature>
<name>A0A1A8HGA9_9TELE</name>
<proteinExistence type="predicted"/>
<protein>
    <submittedName>
        <fullName evidence="2">Regulator of G-protein signaling 17</fullName>
    </submittedName>
</protein>
<sequence length="92" mass="10596">ESSGAQQPDVRRCPTPDLHTDASRLLPPFPQLLRLQRPPGQQEAHLPRHLNLSQTFVIANVRQQDYYLNFKFHYGARSQVWKNLSLCSDGKD</sequence>
<accession>A0A1A8HGA9</accession>
<organism evidence="2">
    <name type="scientific">Nothobranchius korthausae</name>
    <dbReference type="NCBI Taxonomy" id="1143690"/>
    <lineage>
        <taxon>Eukaryota</taxon>
        <taxon>Metazoa</taxon>
        <taxon>Chordata</taxon>
        <taxon>Craniata</taxon>
        <taxon>Vertebrata</taxon>
        <taxon>Euteleostomi</taxon>
        <taxon>Actinopterygii</taxon>
        <taxon>Neopterygii</taxon>
        <taxon>Teleostei</taxon>
        <taxon>Neoteleostei</taxon>
        <taxon>Acanthomorphata</taxon>
        <taxon>Ovalentaria</taxon>
        <taxon>Atherinomorphae</taxon>
        <taxon>Cyprinodontiformes</taxon>
        <taxon>Nothobranchiidae</taxon>
        <taxon>Nothobranchius</taxon>
    </lineage>
</organism>
<evidence type="ECO:0000256" key="1">
    <source>
        <dbReference type="SAM" id="MobiDB-lite"/>
    </source>
</evidence>
<reference evidence="2" key="2">
    <citation type="submission" date="2016-06" db="EMBL/GenBank/DDBJ databases">
        <title>The genome of a short-lived fish provides insights into sex chromosome evolution and the genetic control of aging.</title>
        <authorList>
            <person name="Reichwald K."/>
            <person name="Felder M."/>
            <person name="Petzold A."/>
            <person name="Koch P."/>
            <person name="Groth M."/>
            <person name="Platzer M."/>
        </authorList>
    </citation>
    <scope>NUCLEOTIDE SEQUENCE</scope>
    <source>
        <tissue evidence="2">Brain</tissue>
    </source>
</reference>
<reference evidence="2" key="1">
    <citation type="submission" date="2016-05" db="EMBL/GenBank/DDBJ databases">
        <authorList>
            <person name="Lavstsen T."/>
            <person name="Jespersen J.S."/>
        </authorList>
    </citation>
    <scope>NUCLEOTIDE SEQUENCE</scope>
    <source>
        <tissue evidence="2">Brain</tissue>
    </source>
</reference>
<evidence type="ECO:0000313" key="2">
    <source>
        <dbReference type="EMBL" id="SBQ83251.1"/>
    </source>
</evidence>
<gene>
    <name evidence="2" type="primary">RGS17</name>
</gene>
<dbReference type="AlphaFoldDB" id="A0A1A8HGA9"/>
<feature type="non-terminal residue" evidence="2">
    <location>
        <position position="1"/>
    </location>
</feature>
<dbReference type="EMBL" id="HAEC01015034">
    <property type="protein sequence ID" value="SBQ83251.1"/>
    <property type="molecule type" value="Transcribed_RNA"/>
</dbReference>